<sequence length="845" mass="96892">MEVKKYVSTLTPDQKELYTFVRKGYLSAVQKLLKPFPVLSGDKKWFDYWLLVVALKAGRTEVANYLISKNCRVEIPERTKTYCTPFYYACELYDSEVLAQELITRGASIRGKDANNKTPIQFSLDQRNVPIIDVILKNCSLLLSRDGLQKSVDLFHVACWRGNVDIVKEFINRGISLQSPSNFESNEWSGYTPLHFAVRGTKPEIFDLLLQNNADINITNQRGDTPLHLAFMISEHHTFICDTILEKHIRNMKINKFSNPKNKEDISHLHIVCSIDVFKHIQTAEQKTQYLNIFKFYLNDGVDVNHPVNLGHRNYAGYTALHFAVSNSALEITRTLLECGADPKIVDEAGRTPLHLLCKKFVPYMRFKFPTYRRDNEAIVELLLNHGAEIDCVDVDGNTPLHLAFHNEAENNSIIDLLISKKDMDTNLTNKDGLSYLHIACSRSNLSTVKNLVSNGASINSRVSSNAPYFTEFSLLHIAVLYNQKEIVEYLLEHGADANATITHLEKNSLHFACQHSYRKFFKFSYLFDEKISSGNEIDVDWQSHRKDQYGIIRSLLKFGTPINIRDRDGHTPLSLACRIPVDFIMEDYNGPPNGREYYRNNLLNEIRIRQNYVVDILLRHGAEIKDRSFPILQAIVKDMHNEETHPIGYILLDKLLKRGVNVNSVVDQLSNLTVLHAVVEYSPDAYALELLTKLLEEPRIDVNAKYSRQSETPLHIAVRLNKGALVKKLLESGADIHAENHSGLTPIKLFCNDQLFRASSDYSILVQFRIGMHRDLIFEPAKKVLRFLTKVDWPESCYYLIFKYLSNVNLETLINIKIDEKPAKRQADQRLSKRQNPSKKCRAD</sequence>
<dbReference type="Proteomes" id="UP001239111">
    <property type="component" value="Chromosome 4"/>
</dbReference>
<gene>
    <name evidence="1" type="ORF">QAD02_006639</name>
</gene>
<proteinExistence type="predicted"/>
<comment type="caution">
    <text evidence="1">The sequence shown here is derived from an EMBL/GenBank/DDBJ whole genome shotgun (WGS) entry which is preliminary data.</text>
</comment>
<keyword evidence="2" id="KW-1185">Reference proteome</keyword>
<name>A0ACC2N3S4_9HYME</name>
<reference evidence="1" key="1">
    <citation type="submission" date="2023-04" db="EMBL/GenBank/DDBJ databases">
        <title>A chromosome-level genome assembly of the parasitoid wasp Eretmocerus hayati.</title>
        <authorList>
            <person name="Zhong Y."/>
            <person name="Liu S."/>
            <person name="Liu Y."/>
        </authorList>
    </citation>
    <scope>NUCLEOTIDE SEQUENCE</scope>
    <source>
        <strain evidence="1">ZJU_SS_LIU_2023</strain>
    </source>
</reference>
<dbReference type="EMBL" id="CM056744">
    <property type="protein sequence ID" value="KAJ8664977.1"/>
    <property type="molecule type" value="Genomic_DNA"/>
</dbReference>
<protein>
    <submittedName>
        <fullName evidence="1">Uncharacterized protein</fullName>
    </submittedName>
</protein>
<accession>A0ACC2N3S4</accession>
<organism evidence="1 2">
    <name type="scientific">Eretmocerus hayati</name>
    <dbReference type="NCBI Taxonomy" id="131215"/>
    <lineage>
        <taxon>Eukaryota</taxon>
        <taxon>Metazoa</taxon>
        <taxon>Ecdysozoa</taxon>
        <taxon>Arthropoda</taxon>
        <taxon>Hexapoda</taxon>
        <taxon>Insecta</taxon>
        <taxon>Pterygota</taxon>
        <taxon>Neoptera</taxon>
        <taxon>Endopterygota</taxon>
        <taxon>Hymenoptera</taxon>
        <taxon>Apocrita</taxon>
        <taxon>Proctotrupomorpha</taxon>
        <taxon>Chalcidoidea</taxon>
        <taxon>Aphelinidae</taxon>
        <taxon>Aphelininae</taxon>
        <taxon>Eretmocerus</taxon>
    </lineage>
</organism>
<evidence type="ECO:0000313" key="2">
    <source>
        <dbReference type="Proteomes" id="UP001239111"/>
    </source>
</evidence>
<evidence type="ECO:0000313" key="1">
    <source>
        <dbReference type="EMBL" id="KAJ8664977.1"/>
    </source>
</evidence>